<evidence type="ECO:0000256" key="6">
    <source>
        <dbReference type="ARBA" id="ARBA00023065"/>
    </source>
</evidence>
<feature type="coiled-coil region" evidence="7">
    <location>
        <begin position="439"/>
        <end position="509"/>
    </location>
</feature>
<evidence type="ECO:0000313" key="13">
    <source>
        <dbReference type="Proteomes" id="UP001165289"/>
    </source>
</evidence>
<protein>
    <submittedName>
        <fullName evidence="12">Stromal interaction molecule-like</fullName>
    </submittedName>
</protein>
<evidence type="ECO:0000256" key="8">
    <source>
        <dbReference type="SAM" id="MobiDB-lite"/>
    </source>
</evidence>
<keyword evidence="6" id="KW-0406">Ion transport</keyword>
<keyword evidence="4 10" id="KW-0732">Signal</keyword>
<dbReference type="EMBL" id="JAKMXF010000024">
    <property type="protein sequence ID" value="KAI6660783.1"/>
    <property type="molecule type" value="Genomic_DNA"/>
</dbReference>
<dbReference type="PANTHER" id="PTHR15136">
    <property type="entry name" value="STROMAL INTERACTION MOLECULE HOMOLOG"/>
    <property type="match status" value="1"/>
</dbReference>
<dbReference type="GO" id="GO:0005886">
    <property type="term" value="C:plasma membrane"/>
    <property type="evidence" value="ECO:0007669"/>
    <property type="project" value="TreeGrafter"/>
</dbReference>
<dbReference type="Pfam" id="PF00536">
    <property type="entry name" value="SAM_1"/>
    <property type="match status" value="1"/>
</dbReference>
<dbReference type="GO" id="GO:0002115">
    <property type="term" value="P:store-operated calcium entry"/>
    <property type="evidence" value="ECO:0007669"/>
    <property type="project" value="TreeGrafter"/>
</dbReference>
<feature type="signal peptide" evidence="10">
    <location>
        <begin position="1"/>
        <end position="23"/>
    </location>
</feature>
<proteinExistence type="predicted"/>
<evidence type="ECO:0000256" key="1">
    <source>
        <dbReference type="ARBA" id="ARBA00022448"/>
    </source>
</evidence>
<dbReference type="GO" id="GO:0005246">
    <property type="term" value="F:calcium channel regulator activity"/>
    <property type="evidence" value="ECO:0007669"/>
    <property type="project" value="InterPro"/>
</dbReference>
<dbReference type="PANTHER" id="PTHR15136:SF5">
    <property type="entry name" value="STROMAL INTERACTION MOLECULE HOMOLOG"/>
    <property type="match status" value="1"/>
</dbReference>
<dbReference type="Proteomes" id="UP001165289">
    <property type="component" value="Unassembled WGS sequence"/>
</dbReference>
<dbReference type="InterPro" id="IPR013761">
    <property type="entry name" value="SAM/pointed_sf"/>
</dbReference>
<dbReference type="GO" id="GO:0005509">
    <property type="term" value="F:calcium ion binding"/>
    <property type="evidence" value="ECO:0007669"/>
    <property type="project" value="TreeGrafter"/>
</dbReference>
<feature type="domain" description="SAM" evidence="11">
    <location>
        <begin position="247"/>
        <end position="308"/>
    </location>
</feature>
<dbReference type="InterPro" id="IPR001660">
    <property type="entry name" value="SAM"/>
</dbReference>
<evidence type="ECO:0000256" key="9">
    <source>
        <dbReference type="SAM" id="Phobius"/>
    </source>
</evidence>
<feature type="compositionally biased region" description="Basic residues" evidence="8">
    <location>
        <begin position="586"/>
        <end position="600"/>
    </location>
</feature>
<dbReference type="GO" id="GO:0006874">
    <property type="term" value="P:intracellular calcium ion homeostasis"/>
    <property type="evidence" value="ECO:0007669"/>
    <property type="project" value="TreeGrafter"/>
</dbReference>
<feature type="coiled-coil region" evidence="7">
    <location>
        <begin position="352"/>
        <end position="389"/>
    </location>
</feature>
<keyword evidence="9" id="KW-0812">Transmembrane</keyword>
<evidence type="ECO:0000313" key="12">
    <source>
        <dbReference type="EMBL" id="KAI6660783.1"/>
    </source>
</evidence>
<evidence type="ECO:0000256" key="7">
    <source>
        <dbReference type="SAM" id="Coils"/>
    </source>
</evidence>
<accession>A0AAV7KHX4</accession>
<dbReference type="Gene3D" id="1.10.238.180">
    <property type="match status" value="1"/>
</dbReference>
<feature type="region of interest" description="Disordered" evidence="8">
    <location>
        <begin position="577"/>
        <end position="618"/>
    </location>
</feature>
<evidence type="ECO:0000259" key="11">
    <source>
        <dbReference type="PROSITE" id="PS50105"/>
    </source>
</evidence>
<dbReference type="SUPFAM" id="SSF47769">
    <property type="entry name" value="SAM/Pointed domain"/>
    <property type="match status" value="2"/>
</dbReference>
<dbReference type="GO" id="GO:0051049">
    <property type="term" value="P:regulation of transport"/>
    <property type="evidence" value="ECO:0007669"/>
    <property type="project" value="UniProtKB-ARBA"/>
</dbReference>
<name>A0AAV7KHX4_9METZ</name>
<keyword evidence="9" id="KW-0472">Membrane</keyword>
<evidence type="ECO:0000256" key="2">
    <source>
        <dbReference type="ARBA" id="ARBA00022568"/>
    </source>
</evidence>
<feature type="transmembrane region" description="Helical" evidence="9">
    <location>
        <begin position="324"/>
        <end position="344"/>
    </location>
</feature>
<dbReference type="Gene3D" id="1.10.287.3550">
    <property type="match status" value="1"/>
</dbReference>
<dbReference type="InterPro" id="IPR032393">
    <property type="entry name" value="SOAR_STIM1/2"/>
</dbReference>
<organism evidence="12 13">
    <name type="scientific">Oopsacas minuta</name>
    <dbReference type="NCBI Taxonomy" id="111878"/>
    <lineage>
        <taxon>Eukaryota</taxon>
        <taxon>Metazoa</taxon>
        <taxon>Porifera</taxon>
        <taxon>Hexactinellida</taxon>
        <taxon>Hexasterophora</taxon>
        <taxon>Lyssacinosida</taxon>
        <taxon>Leucopsacidae</taxon>
        <taxon>Oopsacas</taxon>
    </lineage>
</organism>
<dbReference type="SUPFAM" id="SSF47473">
    <property type="entry name" value="EF-hand"/>
    <property type="match status" value="1"/>
</dbReference>
<dbReference type="Pfam" id="PF16533">
    <property type="entry name" value="SOAR"/>
    <property type="match status" value="1"/>
</dbReference>
<reference evidence="12 13" key="1">
    <citation type="journal article" date="2023" name="BMC Biol.">
        <title>The compact genome of the sponge Oopsacas minuta (Hexactinellida) is lacking key metazoan core genes.</title>
        <authorList>
            <person name="Santini S."/>
            <person name="Schenkelaars Q."/>
            <person name="Jourda C."/>
            <person name="Duchesne M."/>
            <person name="Belahbib H."/>
            <person name="Rocher C."/>
            <person name="Selva M."/>
            <person name="Riesgo A."/>
            <person name="Vervoort M."/>
            <person name="Leys S.P."/>
            <person name="Kodjabachian L."/>
            <person name="Le Bivic A."/>
            <person name="Borchiellini C."/>
            <person name="Claverie J.M."/>
            <person name="Renard E."/>
        </authorList>
    </citation>
    <scope>NUCLEOTIDE SEQUENCE [LARGE SCALE GENOMIC DNA]</scope>
    <source>
        <strain evidence="12">SPO-2</strain>
    </source>
</reference>
<evidence type="ECO:0000256" key="5">
    <source>
        <dbReference type="ARBA" id="ARBA00022837"/>
    </source>
</evidence>
<dbReference type="GO" id="GO:0005783">
    <property type="term" value="C:endoplasmic reticulum"/>
    <property type="evidence" value="ECO:0007669"/>
    <property type="project" value="TreeGrafter"/>
</dbReference>
<keyword evidence="2" id="KW-0109">Calcium transport</keyword>
<keyword evidence="1" id="KW-0813">Transport</keyword>
<keyword evidence="13" id="KW-1185">Reference proteome</keyword>
<dbReference type="PROSITE" id="PS50105">
    <property type="entry name" value="SAM_DOMAIN"/>
    <property type="match status" value="1"/>
</dbReference>
<gene>
    <name evidence="12" type="ORF">LOD99_10231</name>
</gene>
<dbReference type="SMART" id="SM00454">
    <property type="entry name" value="SAM"/>
    <property type="match status" value="1"/>
</dbReference>
<keyword evidence="9" id="KW-1133">Transmembrane helix</keyword>
<keyword evidence="3" id="KW-0479">Metal-binding</keyword>
<feature type="chain" id="PRO_5043753682" evidence="10">
    <location>
        <begin position="24"/>
        <end position="618"/>
    </location>
</feature>
<dbReference type="InterPro" id="IPR037608">
    <property type="entry name" value="STIM1/2"/>
</dbReference>
<evidence type="ECO:0000256" key="10">
    <source>
        <dbReference type="SAM" id="SignalP"/>
    </source>
</evidence>
<keyword evidence="7" id="KW-0175">Coiled coil</keyword>
<evidence type="ECO:0000256" key="4">
    <source>
        <dbReference type="ARBA" id="ARBA00022729"/>
    </source>
</evidence>
<dbReference type="InterPro" id="IPR011992">
    <property type="entry name" value="EF-hand-dom_pair"/>
</dbReference>
<evidence type="ECO:0000256" key="3">
    <source>
        <dbReference type="ARBA" id="ARBA00022723"/>
    </source>
</evidence>
<keyword evidence="5" id="KW-0106">Calcium</keyword>
<dbReference type="AlphaFoldDB" id="A0AAV7KHX4"/>
<dbReference type="Gene3D" id="1.10.150.50">
    <property type="entry name" value="Transcription Factor, Ets-1"/>
    <property type="match status" value="1"/>
</dbReference>
<sequence>MKLISTFLIFLICCYFVVFLTNSEDIVEEEWLSIEQFHRKLDTDEDGTIRQDEVIEDMNDYNNLQETKLKMNFDETPLSLRSLMQQWTQNPVRSWTPVQVAHWAKVTVKMPEILGQIHEKKVSGMILPTMAVDRDQLMRIFPGLDQSQADRFMLYAFKLVISGPSDNEIPSLYDDSNQDWVAFEHIVVFFKEMDKDDDGCVDLDEADGVRDEPSDSTNTPCDEISIEHRTLSEVWEYWSKVNIVRDWTVEEVGAWLDQEGLGKYIEVFAAQKVVGLHMPKIAANPKTGFLRELNVNKEDRKKLMISAISLVLFGPPKVMSRSNLLADTLFAILCIFISAGALWYGNKQRVLKNQFESKFVESENSLDEIKSQLQELNEIGKSIDEKQDEISDITETTLLSPIESTSEERVVIKYQTPDELISLLRFTYLREYEFYDIKKQDIELLIDKARRQHDSLKRKHGNILSALFISNTRVLDNNEVLMVDTKSRLDRLTHDMQELNQRWQKMESITQTSLIQHSSSRRCVNENSYNQLGSQNLLNNIGSTECLVTDANNNGESLCEIEMLRSTSCPKLNINAPGADAESERRKKTSFRKSITKPIKKYITSDGKRDSPTEGENQ</sequence>
<comment type="caution">
    <text evidence="12">The sequence shown here is derived from an EMBL/GenBank/DDBJ whole genome shotgun (WGS) entry which is preliminary data.</text>
</comment>